<feature type="transmembrane region" description="Helical" evidence="1">
    <location>
        <begin position="83"/>
        <end position="106"/>
    </location>
</feature>
<feature type="transmembrane region" description="Helical" evidence="1">
    <location>
        <begin position="118"/>
        <end position="141"/>
    </location>
</feature>
<keyword evidence="1" id="KW-0812">Transmembrane</keyword>
<dbReference type="EMBL" id="ML987194">
    <property type="protein sequence ID" value="KAF2249807.1"/>
    <property type="molecule type" value="Genomic_DNA"/>
</dbReference>
<name>A0A6A6II05_9PLEO</name>
<accession>A0A6A6II05</accession>
<reference evidence="2" key="1">
    <citation type="journal article" date="2020" name="Stud. Mycol.">
        <title>101 Dothideomycetes genomes: a test case for predicting lifestyles and emergence of pathogens.</title>
        <authorList>
            <person name="Haridas S."/>
            <person name="Albert R."/>
            <person name="Binder M."/>
            <person name="Bloem J."/>
            <person name="Labutti K."/>
            <person name="Salamov A."/>
            <person name="Andreopoulos B."/>
            <person name="Baker S."/>
            <person name="Barry K."/>
            <person name="Bills G."/>
            <person name="Bluhm B."/>
            <person name="Cannon C."/>
            <person name="Castanera R."/>
            <person name="Culley D."/>
            <person name="Daum C."/>
            <person name="Ezra D."/>
            <person name="Gonzalez J."/>
            <person name="Henrissat B."/>
            <person name="Kuo A."/>
            <person name="Liang C."/>
            <person name="Lipzen A."/>
            <person name="Lutzoni F."/>
            <person name="Magnuson J."/>
            <person name="Mondo S."/>
            <person name="Nolan M."/>
            <person name="Ohm R."/>
            <person name="Pangilinan J."/>
            <person name="Park H.-J."/>
            <person name="Ramirez L."/>
            <person name="Alfaro M."/>
            <person name="Sun H."/>
            <person name="Tritt A."/>
            <person name="Yoshinaga Y."/>
            <person name="Zwiers L.-H."/>
            <person name="Turgeon B."/>
            <person name="Goodwin S."/>
            <person name="Spatafora J."/>
            <person name="Crous P."/>
            <person name="Grigoriev I."/>
        </authorList>
    </citation>
    <scope>NUCLEOTIDE SEQUENCE</scope>
    <source>
        <strain evidence="2">CBS 122368</strain>
    </source>
</reference>
<dbReference type="OrthoDB" id="3796171at2759"/>
<gene>
    <name evidence="2" type="ORF">BU26DRAFT_604120</name>
</gene>
<feature type="transmembrane region" description="Helical" evidence="1">
    <location>
        <begin position="195"/>
        <end position="215"/>
    </location>
</feature>
<keyword evidence="3" id="KW-1185">Reference proteome</keyword>
<sequence>MSNPNGFRTVLLLTPPLFLLLPISVLAFVLERITQALLLAQTLRSWRNGAQEITVYGPTANSTDPSDYDYTDVSLGINYAPTAAILGVSVVAFVVSILGVCGIWELRRMEGSARTQRVWSWLLLVAHVAVVGLSVGVLAYASALQGSEKSWKSYADVGKEGQRFTRETWVCQIDEFYPKQDWARPACGLAKATRLILIPLAVSAALVILGTWILVRDRGGAAWLVGGKGRYGAFKSVYELQPPAPAYPFQPAPQFYQMPPAQAPVQFQPEPTVQKHAATTEERTVFR</sequence>
<dbReference type="Proteomes" id="UP000800094">
    <property type="component" value="Unassembled WGS sequence"/>
</dbReference>
<dbReference type="RefSeq" id="XP_033684811.1">
    <property type="nucleotide sequence ID" value="XM_033835492.1"/>
</dbReference>
<keyword evidence="1" id="KW-0472">Membrane</keyword>
<evidence type="ECO:0000256" key="1">
    <source>
        <dbReference type="SAM" id="Phobius"/>
    </source>
</evidence>
<protein>
    <submittedName>
        <fullName evidence="2">Uncharacterized protein</fullName>
    </submittedName>
</protein>
<dbReference type="GeneID" id="54588822"/>
<evidence type="ECO:0000313" key="2">
    <source>
        <dbReference type="EMBL" id="KAF2249807.1"/>
    </source>
</evidence>
<evidence type="ECO:0000313" key="3">
    <source>
        <dbReference type="Proteomes" id="UP000800094"/>
    </source>
</evidence>
<proteinExistence type="predicted"/>
<organism evidence="2 3">
    <name type="scientific">Trematosphaeria pertusa</name>
    <dbReference type="NCBI Taxonomy" id="390896"/>
    <lineage>
        <taxon>Eukaryota</taxon>
        <taxon>Fungi</taxon>
        <taxon>Dikarya</taxon>
        <taxon>Ascomycota</taxon>
        <taxon>Pezizomycotina</taxon>
        <taxon>Dothideomycetes</taxon>
        <taxon>Pleosporomycetidae</taxon>
        <taxon>Pleosporales</taxon>
        <taxon>Massarineae</taxon>
        <taxon>Trematosphaeriaceae</taxon>
        <taxon>Trematosphaeria</taxon>
    </lineage>
</organism>
<dbReference type="AlphaFoldDB" id="A0A6A6II05"/>
<keyword evidence="1" id="KW-1133">Transmembrane helix</keyword>